<proteinExistence type="predicted"/>
<protein>
    <submittedName>
        <fullName evidence="1">Uncharacterized protein</fullName>
    </submittedName>
</protein>
<gene>
    <name evidence="1" type="ORF">GCM10010406_34420</name>
</gene>
<reference evidence="2" key="1">
    <citation type="journal article" date="2019" name="Int. J. Syst. Evol. Microbiol.">
        <title>The Global Catalogue of Microorganisms (GCM) 10K type strain sequencing project: providing services to taxonomists for standard genome sequencing and annotation.</title>
        <authorList>
            <consortium name="The Broad Institute Genomics Platform"/>
            <consortium name="The Broad Institute Genome Sequencing Center for Infectious Disease"/>
            <person name="Wu L."/>
            <person name="Ma J."/>
        </authorList>
    </citation>
    <scope>NUCLEOTIDE SEQUENCE [LARGE SCALE GENOMIC DNA]</scope>
    <source>
        <strain evidence="2">JCM 6307</strain>
    </source>
</reference>
<comment type="caution">
    <text evidence="1">The sequence shown here is derived from an EMBL/GenBank/DDBJ whole genome shotgun (WGS) entry which is preliminary data.</text>
</comment>
<evidence type="ECO:0000313" key="2">
    <source>
        <dbReference type="Proteomes" id="UP001501358"/>
    </source>
</evidence>
<organism evidence="1 2">
    <name type="scientific">Streptomyces thermolineatus</name>
    <dbReference type="NCBI Taxonomy" id="44033"/>
    <lineage>
        <taxon>Bacteria</taxon>
        <taxon>Bacillati</taxon>
        <taxon>Actinomycetota</taxon>
        <taxon>Actinomycetes</taxon>
        <taxon>Kitasatosporales</taxon>
        <taxon>Streptomycetaceae</taxon>
        <taxon>Streptomyces</taxon>
    </lineage>
</organism>
<evidence type="ECO:0000313" key="1">
    <source>
        <dbReference type="EMBL" id="GAA2495315.1"/>
    </source>
</evidence>
<keyword evidence="2" id="KW-1185">Reference proteome</keyword>
<sequence>MSDWTITGAMENLTGNWVYYACTGIAAFAGLHMSRHVDNPGQDHVATDNGLYYYYGVTGTFNQAAQHASQAVRQKLVDAWNDYFSVR</sequence>
<dbReference type="Proteomes" id="UP001501358">
    <property type="component" value="Unassembled WGS sequence"/>
</dbReference>
<name>A0ABP5ZCQ2_9ACTN</name>
<dbReference type="EMBL" id="BAAATA010000019">
    <property type="protein sequence ID" value="GAA2495315.1"/>
    <property type="molecule type" value="Genomic_DNA"/>
</dbReference>
<accession>A0ABP5ZCQ2</accession>